<dbReference type="Proteomes" id="UP000197208">
    <property type="component" value="Unassembled WGS sequence"/>
</dbReference>
<proteinExistence type="predicted"/>
<dbReference type="RefSeq" id="WP_088248263.1">
    <property type="nucleotide sequence ID" value="NZ_BNAM01000004.1"/>
</dbReference>
<organism evidence="1 2">
    <name type="scientific">Deinococcus indicus</name>
    <dbReference type="NCBI Taxonomy" id="223556"/>
    <lineage>
        <taxon>Bacteria</taxon>
        <taxon>Thermotogati</taxon>
        <taxon>Deinococcota</taxon>
        <taxon>Deinococci</taxon>
        <taxon>Deinococcales</taxon>
        <taxon>Deinococcaceae</taxon>
        <taxon>Deinococcus</taxon>
    </lineage>
</organism>
<dbReference type="AlphaFoldDB" id="A0A2D0A7S6"/>
<evidence type="ECO:0000313" key="1">
    <source>
        <dbReference type="EMBL" id="OWL96473.1"/>
    </source>
</evidence>
<name>A0A2D0A7S6_9DEIO</name>
<dbReference type="OrthoDB" id="70752at2"/>
<reference evidence="1 2" key="1">
    <citation type="submission" date="2017-05" db="EMBL/GenBank/DDBJ databases">
        <title>De novo genome assembly of Deniococcus indicus strain DR1.</title>
        <authorList>
            <person name="Chauhan D."/>
            <person name="Yennamalli R.M."/>
            <person name="Priyadarshini R."/>
        </authorList>
    </citation>
    <scope>NUCLEOTIDE SEQUENCE [LARGE SCALE GENOMIC DNA]</scope>
    <source>
        <strain evidence="1 2">DR1</strain>
    </source>
</reference>
<keyword evidence="2" id="KW-1185">Reference proteome</keyword>
<evidence type="ECO:0000313" key="2">
    <source>
        <dbReference type="Proteomes" id="UP000197208"/>
    </source>
</evidence>
<dbReference type="EMBL" id="NHMK01000011">
    <property type="protein sequence ID" value="OWL96473.1"/>
    <property type="molecule type" value="Genomic_DNA"/>
</dbReference>
<protein>
    <submittedName>
        <fullName evidence="1">Uncharacterized protein</fullName>
    </submittedName>
</protein>
<gene>
    <name evidence="1" type="ORF">CBQ26_08805</name>
</gene>
<accession>A0A2D0A7S6</accession>
<sequence>MHQLRRHHEFEYRARSGEDLLGRVDIWTDVAAARAVLVLRDLPVGEAGRALNALNDSVLPYLLRPDTKLLVLALRPAEDGVKARALVLPQSA</sequence>
<comment type="caution">
    <text evidence="1">The sequence shown here is derived from an EMBL/GenBank/DDBJ whole genome shotgun (WGS) entry which is preliminary data.</text>
</comment>